<dbReference type="AlphaFoldDB" id="A0A0S7YGD6"/>
<organism evidence="2 3">
    <name type="scientific">candidate division TA06 bacterium DG_78</name>
    <dbReference type="NCBI Taxonomy" id="1703772"/>
    <lineage>
        <taxon>Bacteria</taxon>
        <taxon>Bacteria division TA06</taxon>
    </lineage>
</organism>
<dbReference type="InterPro" id="IPR007844">
    <property type="entry name" value="AsmA"/>
</dbReference>
<feature type="domain" description="AsmA" evidence="1">
    <location>
        <begin position="82"/>
        <end position="526"/>
    </location>
</feature>
<sequence length="633" mass="70743">MNLPPVILQKSKGTGWSLVLSSIDITRGVVTYVDVLSNRIIEAQEINQHIRYRGRKITISGSENVYIKKTKIMPELTIKIENNLEYDTLDKSLTINKSTVAYGPVQLKLDGSVEKMETLHVNADLNIHDLAKLIPFIPEEFRPERLSGSVETKFSLLGSIKEPQLDGDAEFKNCAVALKGMTKAIDKINGNVSFTQNAIHTIILNGVVGHSKFSVHGSITNLKKPILDITTKIDGDLNDLESLTKETQGTKMAGPFSVNLTARGTTDNPTYSGTFTISNAQIDGVGLASSMKNLQMRGTFQKDGAKIDECSGNIGRSDFSLTGQVSDFKKPIIQINNKSQLIDLDELLPKPQQGGKKDTGKALPITLLGTIRIKKLIGLDMEFMNINTNFKYENGIIDLKKCSAETFDGKVNFDFYYNSKKPEPYRISTRMNSISAKAILKRFLKFEHIEGRLYGMSNFQGNGFTRKEVTSNLSASGNLEINNGVFRNFQFLIKLLSWLGLKDYKEVKFDNMICNFKIDNGRGQIKDWTLSSSIGDFLTNGTIGLDGKLNLMVTSTLKKNQSNIVKKYHGDWLFPFDKNGRAIIDVIVSGTLSSPQFNLDRDKIKKRLEGKIKDEFENKKKEWGNKLKDLFGR</sequence>
<dbReference type="InterPro" id="IPR052894">
    <property type="entry name" value="AsmA-related"/>
</dbReference>
<dbReference type="EMBL" id="LJNI01000025">
    <property type="protein sequence ID" value="KPJ73863.1"/>
    <property type="molecule type" value="Genomic_DNA"/>
</dbReference>
<evidence type="ECO:0000259" key="1">
    <source>
        <dbReference type="Pfam" id="PF05170"/>
    </source>
</evidence>
<protein>
    <recommendedName>
        <fullName evidence="1">AsmA domain-containing protein</fullName>
    </recommendedName>
</protein>
<evidence type="ECO:0000313" key="2">
    <source>
        <dbReference type="EMBL" id="KPJ73863.1"/>
    </source>
</evidence>
<dbReference type="Proteomes" id="UP000051012">
    <property type="component" value="Unassembled WGS sequence"/>
</dbReference>
<dbReference type="GO" id="GO:0005886">
    <property type="term" value="C:plasma membrane"/>
    <property type="evidence" value="ECO:0007669"/>
    <property type="project" value="TreeGrafter"/>
</dbReference>
<accession>A0A0S7YGD6</accession>
<proteinExistence type="predicted"/>
<comment type="caution">
    <text evidence="2">The sequence shown here is derived from an EMBL/GenBank/DDBJ whole genome shotgun (WGS) entry which is preliminary data.</text>
</comment>
<dbReference type="Pfam" id="PF05170">
    <property type="entry name" value="AsmA"/>
    <property type="match status" value="1"/>
</dbReference>
<dbReference type="GO" id="GO:0090313">
    <property type="term" value="P:regulation of protein targeting to membrane"/>
    <property type="evidence" value="ECO:0007669"/>
    <property type="project" value="TreeGrafter"/>
</dbReference>
<dbReference type="PANTHER" id="PTHR30441:SF4">
    <property type="entry name" value="PROTEIN ASMA"/>
    <property type="match status" value="1"/>
</dbReference>
<name>A0A0S7YGD6_UNCT6</name>
<reference evidence="2 3" key="1">
    <citation type="journal article" date="2015" name="Microbiome">
        <title>Genomic resolution of linkages in carbon, nitrogen, and sulfur cycling among widespread estuary sediment bacteria.</title>
        <authorList>
            <person name="Baker B.J."/>
            <person name="Lazar C.S."/>
            <person name="Teske A.P."/>
            <person name="Dick G.J."/>
        </authorList>
    </citation>
    <scope>NUCLEOTIDE SEQUENCE [LARGE SCALE GENOMIC DNA]</scope>
    <source>
        <strain evidence="2">DG_78</strain>
    </source>
</reference>
<evidence type="ECO:0000313" key="3">
    <source>
        <dbReference type="Proteomes" id="UP000051012"/>
    </source>
</evidence>
<dbReference type="PANTHER" id="PTHR30441">
    <property type="entry name" value="DUF748 DOMAIN-CONTAINING PROTEIN"/>
    <property type="match status" value="1"/>
</dbReference>
<gene>
    <name evidence="2" type="ORF">AMJ52_02935</name>
</gene>